<dbReference type="Gene3D" id="3.90.245.10">
    <property type="entry name" value="Ribonucleoside hydrolase-like"/>
    <property type="match status" value="1"/>
</dbReference>
<dbReference type="Pfam" id="PF01156">
    <property type="entry name" value="IU_nuc_hydro"/>
    <property type="match status" value="1"/>
</dbReference>
<protein>
    <submittedName>
        <fullName evidence="5">Inosine/uridine-preferring nucleoside hydrolase</fullName>
    </submittedName>
</protein>
<dbReference type="PROSITE" id="PS01247">
    <property type="entry name" value="IUNH"/>
    <property type="match status" value="1"/>
</dbReference>
<dbReference type="Proteomes" id="UP000015729">
    <property type="component" value="Unassembled WGS sequence"/>
</dbReference>
<proteinExistence type="predicted"/>
<keyword evidence="1 5" id="KW-0378">Hydrolase</keyword>
<dbReference type="InterPro" id="IPR015910">
    <property type="entry name" value="I/U_nuclsd_hydro_CS"/>
</dbReference>
<feature type="domain" description="Inosine/uridine-preferring nucleoside hydrolase" evidence="4">
    <location>
        <begin position="33"/>
        <end position="65"/>
    </location>
</feature>
<evidence type="ECO:0000256" key="1">
    <source>
        <dbReference type="ARBA" id="ARBA00022801"/>
    </source>
</evidence>
<gene>
    <name evidence="5" type="ORF">A244_30540</name>
</gene>
<keyword evidence="2" id="KW-0326">Glycosidase</keyword>
<dbReference type="AlphaFoldDB" id="S6T8Q0"/>
<dbReference type="EMBL" id="AOKG01002103">
    <property type="protein sequence ID" value="EPN39545.1"/>
    <property type="molecule type" value="Genomic_DNA"/>
</dbReference>
<dbReference type="SUPFAM" id="SSF53590">
    <property type="entry name" value="Nucleoside hydrolase"/>
    <property type="match status" value="1"/>
</dbReference>
<dbReference type="PATRIC" id="fig|1194404.4.peg.6289"/>
<name>S6T8Q0_PSESF</name>
<comment type="caution">
    <text evidence="5">The sequence shown here is derived from an EMBL/GenBank/DDBJ whole genome shotgun (WGS) entry which is preliminary data.</text>
</comment>
<accession>S6T8Q0</accession>
<evidence type="ECO:0000313" key="5">
    <source>
        <dbReference type="EMBL" id="EPN39545.1"/>
    </source>
</evidence>
<evidence type="ECO:0000256" key="3">
    <source>
        <dbReference type="SAM" id="SignalP"/>
    </source>
</evidence>
<dbReference type="GO" id="GO:0016799">
    <property type="term" value="F:hydrolase activity, hydrolyzing N-glycosyl compounds"/>
    <property type="evidence" value="ECO:0007669"/>
    <property type="project" value="InterPro"/>
</dbReference>
<feature type="signal peptide" evidence="3">
    <location>
        <begin position="1"/>
        <end position="27"/>
    </location>
</feature>
<feature type="non-terminal residue" evidence="5">
    <location>
        <position position="65"/>
    </location>
</feature>
<evidence type="ECO:0000259" key="4">
    <source>
        <dbReference type="Pfam" id="PF01156"/>
    </source>
</evidence>
<dbReference type="InterPro" id="IPR001910">
    <property type="entry name" value="Inosine/uridine_hydrolase_dom"/>
</dbReference>
<evidence type="ECO:0000256" key="2">
    <source>
        <dbReference type="ARBA" id="ARBA00023295"/>
    </source>
</evidence>
<dbReference type="InterPro" id="IPR036452">
    <property type="entry name" value="Ribo_hydro-like"/>
</dbReference>
<sequence>MTLIQFSRQFIRGALLLSLLSTAAVQAAEKRDLIIDTDPGADDVVALLLALASPEELNVMAITTV</sequence>
<keyword evidence="3" id="KW-0732">Signal</keyword>
<organism evidence="5 6">
    <name type="scientific">Pseudomonas syringae pv. actinidiae ICMP 18807</name>
    <dbReference type="NCBI Taxonomy" id="1194404"/>
    <lineage>
        <taxon>Bacteria</taxon>
        <taxon>Pseudomonadati</taxon>
        <taxon>Pseudomonadota</taxon>
        <taxon>Gammaproteobacteria</taxon>
        <taxon>Pseudomonadales</taxon>
        <taxon>Pseudomonadaceae</taxon>
        <taxon>Pseudomonas</taxon>
        <taxon>Pseudomonas syringae</taxon>
    </lineage>
</organism>
<reference evidence="5 6" key="1">
    <citation type="journal article" date="2013" name="PLoS Pathog.">
        <title>Genomic analysis of the Kiwifruit pathogen Pseudomonas syringae pv. actinidiae provides insight into the origins of an emergent plant disease.</title>
        <authorList>
            <person name="McCann H.C."/>
            <person name="Rikkerink E.H."/>
            <person name="Bertels F."/>
            <person name="Fiers M."/>
            <person name="Lu A."/>
            <person name="Rees-George J."/>
            <person name="Andersen M.T."/>
            <person name="Gleave A.P."/>
            <person name="Haubold B."/>
            <person name="Wohlers M.W."/>
            <person name="Guttman D.S."/>
            <person name="Wang P.W."/>
            <person name="Straub C."/>
            <person name="Vanneste J.L."/>
            <person name="Rainey P.B."/>
            <person name="Templeton M.D."/>
        </authorList>
    </citation>
    <scope>NUCLEOTIDE SEQUENCE [LARGE SCALE GENOMIC DNA]</scope>
    <source>
        <strain evidence="5 6">ICMP 18807</strain>
    </source>
</reference>
<evidence type="ECO:0000313" key="6">
    <source>
        <dbReference type="Proteomes" id="UP000015729"/>
    </source>
</evidence>
<feature type="chain" id="PRO_5004541949" evidence="3">
    <location>
        <begin position="28"/>
        <end position="65"/>
    </location>
</feature>